<dbReference type="RefSeq" id="WP_211430126.1">
    <property type="nucleotide sequence ID" value="NZ_CP072649.1"/>
</dbReference>
<dbReference type="PANTHER" id="PTHR43194">
    <property type="entry name" value="HYDROLASE ALPHA/BETA FOLD FAMILY"/>
    <property type="match status" value="1"/>
</dbReference>
<dbReference type="PANTHER" id="PTHR43194:SF2">
    <property type="entry name" value="PEROXISOMAL MEMBRANE PROTEIN LPX1"/>
    <property type="match status" value="1"/>
</dbReference>
<evidence type="ECO:0000313" key="2">
    <source>
        <dbReference type="EMBL" id="QUW04237.1"/>
    </source>
</evidence>
<dbReference type="PRINTS" id="PR00111">
    <property type="entry name" value="ABHYDROLASE"/>
</dbReference>
<dbReference type="InterPro" id="IPR000639">
    <property type="entry name" value="Epox_hydrolase-like"/>
</dbReference>
<dbReference type="Pfam" id="PF00561">
    <property type="entry name" value="Abhydrolase_1"/>
    <property type="match status" value="1"/>
</dbReference>
<proteinExistence type="predicted"/>
<dbReference type="InterPro" id="IPR050228">
    <property type="entry name" value="Carboxylesterase_BioH"/>
</dbReference>
<dbReference type="EMBL" id="CP072649">
    <property type="protein sequence ID" value="QUW04237.1"/>
    <property type="molecule type" value="Genomic_DNA"/>
</dbReference>
<evidence type="ECO:0000313" key="3">
    <source>
        <dbReference type="Proteomes" id="UP000676506"/>
    </source>
</evidence>
<gene>
    <name evidence="2" type="ORF">J8C06_14450</name>
</gene>
<dbReference type="InterPro" id="IPR000073">
    <property type="entry name" value="AB_hydrolase_1"/>
</dbReference>
<accession>A0ABX8BBC3</accession>
<dbReference type="InterPro" id="IPR029058">
    <property type="entry name" value="AB_hydrolase_fold"/>
</dbReference>
<keyword evidence="3" id="KW-1185">Reference proteome</keyword>
<feature type="domain" description="AB hydrolase-1" evidence="1">
    <location>
        <begin position="27"/>
        <end position="270"/>
    </location>
</feature>
<dbReference type="Proteomes" id="UP000676506">
    <property type="component" value="Chromosome 2"/>
</dbReference>
<dbReference type="PRINTS" id="PR00412">
    <property type="entry name" value="EPOXHYDRLASE"/>
</dbReference>
<keyword evidence="2" id="KW-0378">Hydrolase</keyword>
<dbReference type="SUPFAM" id="SSF53474">
    <property type="entry name" value="alpha/beta-Hydrolases"/>
    <property type="match status" value="1"/>
</dbReference>
<reference evidence="2 3" key="1">
    <citation type="submission" date="2021-03" db="EMBL/GenBank/DDBJ databases">
        <title>Genomic and phenotypic characterization of Chloracidobacterium isolates provides evidence for multiple species.</title>
        <authorList>
            <person name="Saini M.K."/>
            <person name="Costas A.M.G."/>
            <person name="Tank M."/>
            <person name="Bryant D.A."/>
        </authorList>
    </citation>
    <scope>NUCLEOTIDE SEQUENCE [LARGE SCALE GENOMIC DNA]</scope>
    <source>
        <strain evidence="2 3">BV2-C</strain>
    </source>
</reference>
<name>A0ABX8BBC3_9BACT</name>
<evidence type="ECO:0000259" key="1">
    <source>
        <dbReference type="Pfam" id="PF00561"/>
    </source>
</evidence>
<organism evidence="2 3">
    <name type="scientific">Chloracidobacterium validum</name>
    <dbReference type="NCBI Taxonomy" id="2821543"/>
    <lineage>
        <taxon>Bacteria</taxon>
        <taxon>Pseudomonadati</taxon>
        <taxon>Acidobacteriota</taxon>
        <taxon>Terriglobia</taxon>
        <taxon>Terriglobales</taxon>
        <taxon>Acidobacteriaceae</taxon>
        <taxon>Chloracidobacterium</taxon>
    </lineage>
</organism>
<dbReference type="GO" id="GO:0016787">
    <property type="term" value="F:hydrolase activity"/>
    <property type="evidence" value="ECO:0007669"/>
    <property type="project" value="UniProtKB-KW"/>
</dbReference>
<protein>
    <submittedName>
        <fullName evidence="2">Alpha/beta hydrolase</fullName>
    </submittedName>
</protein>
<dbReference type="Gene3D" id="3.40.50.1820">
    <property type="entry name" value="alpha/beta hydrolase"/>
    <property type="match status" value="1"/>
</dbReference>
<sequence>MNPSSHYFHSHRLKLHYWDYGGSTDRPPLLLVHGTQDHARSWDDVARHFHSSYHVYALDLRGHGDSAWVEGAMYAFPEFMLDLVAFGSVVQRFPAAVVGHSLGGVVAMHYAAAFPERVSAVVNIEGWGPPPSVKTKTYTERLRVWAERVLAAETRTPRRYASIAEATARMKEANPHLTDAMAEHLTRYGTNRTADGSLIWKFDPYLRNLPPLGLPTELAKELFAAVRCPVLCVRGASSWAASLAQSPQLQMVERMQYVEIPDAGHWVHHDQFESVVEAIGRFLSEAVSQAAA</sequence>